<gene>
    <name evidence="1" type="ORF">CK203_079195</name>
</gene>
<proteinExistence type="predicted"/>
<comment type="caution">
    <text evidence="1">The sequence shown here is derived from an EMBL/GenBank/DDBJ whole genome shotgun (WGS) entry which is preliminary data.</text>
</comment>
<dbReference type="EMBL" id="QGNW01001456">
    <property type="protein sequence ID" value="RVW40613.1"/>
    <property type="molecule type" value="Genomic_DNA"/>
</dbReference>
<dbReference type="Proteomes" id="UP000288805">
    <property type="component" value="Unassembled WGS sequence"/>
</dbReference>
<accession>A0A438DYP8</accession>
<organism evidence="1 2">
    <name type="scientific">Vitis vinifera</name>
    <name type="common">Grape</name>
    <dbReference type="NCBI Taxonomy" id="29760"/>
    <lineage>
        <taxon>Eukaryota</taxon>
        <taxon>Viridiplantae</taxon>
        <taxon>Streptophyta</taxon>
        <taxon>Embryophyta</taxon>
        <taxon>Tracheophyta</taxon>
        <taxon>Spermatophyta</taxon>
        <taxon>Magnoliopsida</taxon>
        <taxon>eudicotyledons</taxon>
        <taxon>Gunneridae</taxon>
        <taxon>Pentapetalae</taxon>
        <taxon>rosids</taxon>
        <taxon>Vitales</taxon>
        <taxon>Vitaceae</taxon>
        <taxon>Viteae</taxon>
        <taxon>Vitis</taxon>
    </lineage>
</organism>
<protein>
    <submittedName>
        <fullName evidence="1">Uncharacterized protein</fullName>
    </submittedName>
</protein>
<evidence type="ECO:0000313" key="2">
    <source>
        <dbReference type="Proteomes" id="UP000288805"/>
    </source>
</evidence>
<sequence length="275" mass="30929">MEVTCAMMDDFMTLFFGPVAHLMPYWGIFRFGGSLWIFAEVTCSRIGDSMLSDFRPIIHFDATHGHISVRMRFTDHEGVACLSLFGMDDLSSSDFLAYYILDATLGHIPHFDRDYRSPLVYMIIHGYEIHARSMFDFILSGYSEEPLLSHSARFIPFDIVVIPGWSPLSGASFETRRVLFSHFQQIEICSGMPYLEPSLSLFSSAFKAIIGFQIDIQSRFSVRHSESSSSLLGFGVQSHHRFSVSAFRAITIFSSDPDLAQSPNQSITVSARGGQ</sequence>
<name>A0A438DYP8_VITVI</name>
<dbReference type="AlphaFoldDB" id="A0A438DYP8"/>
<reference evidence="1 2" key="1">
    <citation type="journal article" date="2018" name="PLoS Genet.">
        <title>Population sequencing reveals clonal diversity and ancestral inbreeding in the grapevine cultivar Chardonnay.</title>
        <authorList>
            <person name="Roach M.J."/>
            <person name="Johnson D.L."/>
            <person name="Bohlmann J."/>
            <person name="van Vuuren H.J."/>
            <person name="Jones S.J."/>
            <person name="Pretorius I.S."/>
            <person name="Schmidt S.A."/>
            <person name="Borneman A.R."/>
        </authorList>
    </citation>
    <scope>NUCLEOTIDE SEQUENCE [LARGE SCALE GENOMIC DNA]</scope>
    <source>
        <strain evidence="2">cv. Chardonnay</strain>
        <tissue evidence="1">Leaf</tissue>
    </source>
</reference>
<evidence type="ECO:0000313" key="1">
    <source>
        <dbReference type="EMBL" id="RVW40613.1"/>
    </source>
</evidence>